<evidence type="ECO:0000313" key="2">
    <source>
        <dbReference type="EMBL" id="CZR60015.1"/>
    </source>
</evidence>
<name>A0A1L7X4R9_9HELO</name>
<sequence>MVRINDVRKSNLAFKLSGHAEGLVAVFVGATSGIGMGTLKQFAKYAKAPKVYILGRSKKAAAPLLDEIKVSNPEGTFEFIESEVSLMRNVDLVCDQIKANEKKVDIVFMSPGYLSFDSRVESVEGMDIPHALRYYTRLRFIYNLIPLLLESPNPRVVSILAGGQESAIDINDLEVRNNFTFFKAAANGTTQTTLAFEELAKSYPSISFIHKYPGFVNTGVIARLLATAPGLFYYPAQLARWVVLPFINLISTSVDEAGERGLFLATSARFPPAKPKTEFAGVEVQGVPVAASSVVKDGKGNGVYRLNADDESAAESPVLPGYRLDDVGKTVWEETQAAWDRALERSA</sequence>
<dbReference type="InterPro" id="IPR002347">
    <property type="entry name" value="SDR_fam"/>
</dbReference>
<dbReference type="EMBL" id="FJOG01000015">
    <property type="protein sequence ID" value="CZR60015.1"/>
    <property type="molecule type" value="Genomic_DNA"/>
</dbReference>
<dbReference type="STRING" id="576137.A0A1L7X4R9"/>
<dbReference type="Pfam" id="PF00106">
    <property type="entry name" value="adh_short"/>
    <property type="match status" value="1"/>
</dbReference>
<organism evidence="2 3">
    <name type="scientific">Phialocephala subalpina</name>
    <dbReference type="NCBI Taxonomy" id="576137"/>
    <lineage>
        <taxon>Eukaryota</taxon>
        <taxon>Fungi</taxon>
        <taxon>Dikarya</taxon>
        <taxon>Ascomycota</taxon>
        <taxon>Pezizomycotina</taxon>
        <taxon>Leotiomycetes</taxon>
        <taxon>Helotiales</taxon>
        <taxon>Mollisiaceae</taxon>
        <taxon>Phialocephala</taxon>
        <taxon>Phialocephala fortinii species complex</taxon>
    </lineage>
</organism>
<keyword evidence="1" id="KW-0560">Oxidoreductase</keyword>
<reference evidence="2 3" key="1">
    <citation type="submission" date="2016-03" db="EMBL/GenBank/DDBJ databases">
        <authorList>
            <person name="Ploux O."/>
        </authorList>
    </citation>
    <scope>NUCLEOTIDE SEQUENCE [LARGE SCALE GENOMIC DNA]</scope>
    <source>
        <strain evidence="2 3">UAMH 11012</strain>
    </source>
</reference>
<proteinExistence type="predicted"/>
<dbReference type="Proteomes" id="UP000184330">
    <property type="component" value="Unassembled WGS sequence"/>
</dbReference>
<protein>
    <submittedName>
        <fullName evidence="2">Uncharacterized protein</fullName>
    </submittedName>
</protein>
<dbReference type="SUPFAM" id="SSF51735">
    <property type="entry name" value="NAD(P)-binding Rossmann-fold domains"/>
    <property type="match status" value="1"/>
</dbReference>
<dbReference type="OrthoDB" id="2898509at2759"/>
<evidence type="ECO:0000313" key="3">
    <source>
        <dbReference type="Proteomes" id="UP000184330"/>
    </source>
</evidence>
<gene>
    <name evidence="2" type="ORF">PAC_09910</name>
</gene>
<dbReference type="PANTHER" id="PTHR47534:SF3">
    <property type="entry name" value="ALCOHOL DEHYDROGENASE-LIKE C-TERMINAL DOMAIN-CONTAINING PROTEIN"/>
    <property type="match status" value="1"/>
</dbReference>
<accession>A0A1L7X4R9</accession>
<evidence type="ECO:0000256" key="1">
    <source>
        <dbReference type="ARBA" id="ARBA00023002"/>
    </source>
</evidence>
<keyword evidence="3" id="KW-1185">Reference proteome</keyword>
<dbReference type="InterPro" id="IPR036291">
    <property type="entry name" value="NAD(P)-bd_dom_sf"/>
</dbReference>
<dbReference type="InterPro" id="IPR052228">
    <property type="entry name" value="Sec_Metab_Biosynth_Oxidored"/>
</dbReference>
<dbReference type="Gene3D" id="3.40.50.720">
    <property type="entry name" value="NAD(P)-binding Rossmann-like Domain"/>
    <property type="match status" value="1"/>
</dbReference>
<dbReference type="PANTHER" id="PTHR47534">
    <property type="entry name" value="YALI0E05731P"/>
    <property type="match status" value="1"/>
</dbReference>
<dbReference type="GO" id="GO:0016491">
    <property type="term" value="F:oxidoreductase activity"/>
    <property type="evidence" value="ECO:0007669"/>
    <property type="project" value="UniProtKB-KW"/>
</dbReference>
<dbReference type="AlphaFoldDB" id="A0A1L7X4R9"/>